<dbReference type="KEGG" id="bbes:BESB_048380"/>
<reference evidence="3 4" key="1">
    <citation type="submission" date="2017-09" db="EMBL/GenBank/DDBJ databases">
        <title>Genome sequencing of Besnoitia besnoiti strain Bb-Ger1.</title>
        <authorList>
            <person name="Schares G."/>
            <person name="Venepally P."/>
            <person name="Lorenzi H.A."/>
        </authorList>
    </citation>
    <scope>NUCLEOTIDE SEQUENCE [LARGE SCALE GENOMIC DNA]</scope>
    <source>
        <strain evidence="3 4">Bb-Ger1</strain>
    </source>
</reference>
<dbReference type="Pfam" id="PF12400">
    <property type="entry name" value="STIMATE"/>
    <property type="match status" value="1"/>
</dbReference>
<dbReference type="OrthoDB" id="431202at2759"/>
<evidence type="ECO:0000313" key="4">
    <source>
        <dbReference type="Proteomes" id="UP000224006"/>
    </source>
</evidence>
<dbReference type="EMBL" id="NWUJ01000003">
    <property type="protein sequence ID" value="PFH36646.1"/>
    <property type="molecule type" value="Genomic_DNA"/>
</dbReference>
<dbReference type="InterPro" id="IPR022127">
    <property type="entry name" value="STIMATE/YPL162C"/>
</dbReference>
<name>A0A2A9MKW4_BESBE</name>
<comment type="caution">
    <text evidence="3">The sequence shown here is derived from an EMBL/GenBank/DDBJ whole genome shotgun (WGS) entry which is preliminary data.</text>
</comment>
<feature type="transmembrane region" description="Helical" evidence="2">
    <location>
        <begin position="370"/>
        <end position="389"/>
    </location>
</feature>
<keyword evidence="2" id="KW-1133">Transmembrane helix</keyword>
<dbReference type="GeneID" id="40309768"/>
<evidence type="ECO:0000256" key="1">
    <source>
        <dbReference type="SAM" id="MobiDB-lite"/>
    </source>
</evidence>
<dbReference type="GO" id="GO:0016020">
    <property type="term" value="C:membrane"/>
    <property type="evidence" value="ECO:0007669"/>
    <property type="project" value="TreeGrafter"/>
</dbReference>
<sequence length="426" mass="45753">MISGSDSRVRFSRLARSPPPPTAAGSVGPAGLSVSDPGAQSVAPDVSVVPSSRSARGTKHNDNPDGQPVDFAARSYGGISAGLSTAATLAPAPATADSFIEEGTPISASSADQPVDPIPLAVIASGGEDVENRDGAFEARVTLPESALLTDTRATYRFSDFRGGGFPSVASALAAAGGHLASYPRLSDREECLLAPGSFSFSLQQVLAAAALAAVTLKYVFREKPKRPLATFCFDFAKLVVGAILSQLMVFRFSTIVSHFHLTWIHEEVDACDWYFVSQIADSSLGIWAVVKMLRASEYRFAYESGQYSYRPGGRPAFKLFLGQLFVFIWIILVGKLLMLVMLGILSKPLSAAAYAVLSPLHHGDADHRFFIIMVIVPVVTNLFQYTTIDSIIKYRRKHLTKEERAICELYTHSHSAGAVMASDDL</sequence>
<feature type="compositionally biased region" description="Low complexity" evidence="1">
    <location>
        <begin position="41"/>
        <end position="55"/>
    </location>
</feature>
<feature type="transmembrane region" description="Helical" evidence="2">
    <location>
        <begin position="325"/>
        <end position="350"/>
    </location>
</feature>
<evidence type="ECO:0008006" key="5">
    <source>
        <dbReference type="Google" id="ProtNLM"/>
    </source>
</evidence>
<dbReference type="PANTHER" id="PTHR31735">
    <property type="entry name" value="VACUOLAR MEMBRANE PROTEIN YPL162C"/>
    <property type="match status" value="1"/>
</dbReference>
<accession>A0A2A9MKW4</accession>
<dbReference type="VEuPathDB" id="ToxoDB:BESB_048380"/>
<organism evidence="3 4">
    <name type="scientific">Besnoitia besnoiti</name>
    <name type="common">Apicomplexan protozoan</name>
    <dbReference type="NCBI Taxonomy" id="94643"/>
    <lineage>
        <taxon>Eukaryota</taxon>
        <taxon>Sar</taxon>
        <taxon>Alveolata</taxon>
        <taxon>Apicomplexa</taxon>
        <taxon>Conoidasida</taxon>
        <taxon>Coccidia</taxon>
        <taxon>Eucoccidiorida</taxon>
        <taxon>Eimeriorina</taxon>
        <taxon>Sarcocystidae</taxon>
        <taxon>Besnoitia</taxon>
    </lineage>
</organism>
<dbReference type="Proteomes" id="UP000224006">
    <property type="component" value="Chromosome III"/>
</dbReference>
<keyword evidence="2" id="KW-0812">Transmembrane</keyword>
<evidence type="ECO:0000313" key="3">
    <source>
        <dbReference type="EMBL" id="PFH36646.1"/>
    </source>
</evidence>
<dbReference type="PANTHER" id="PTHR31735:SF1">
    <property type="entry name" value="VACUOLAR MEMBRANE PROTEIN YPL162C"/>
    <property type="match status" value="1"/>
</dbReference>
<gene>
    <name evidence="3" type="ORF">BESB_048380</name>
</gene>
<protein>
    <recommendedName>
        <fullName evidence="5">Transmembrane protein</fullName>
    </recommendedName>
</protein>
<proteinExistence type="predicted"/>
<keyword evidence="2" id="KW-0472">Membrane</keyword>
<dbReference type="RefSeq" id="XP_029220655.1">
    <property type="nucleotide sequence ID" value="XM_029363289.1"/>
</dbReference>
<feature type="region of interest" description="Disordered" evidence="1">
    <location>
        <begin position="1"/>
        <end position="70"/>
    </location>
</feature>
<keyword evidence="4" id="KW-1185">Reference proteome</keyword>
<evidence type="ECO:0000256" key="2">
    <source>
        <dbReference type="SAM" id="Phobius"/>
    </source>
</evidence>
<dbReference type="AlphaFoldDB" id="A0A2A9MKW4"/>
<dbReference type="STRING" id="94643.A0A2A9MKW4"/>